<name>A0A060NYE0_9BURK</name>
<organism evidence="1 2">
    <name type="scientific">Serpentinimonas maccroryi</name>
    <dbReference type="NCBI Taxonomy" id="1458426"/>
    <lineage>
        <taxon>Bacteria</taxon>
        <taxon>Pseudomonadati</taxon>
        <taxon>Pseudomonadota</taxon>
        <taxon>Betaproteobacteria</taxon>
        <taxon>Burkholderiales</taxon>
        <taxon>Comamonadaceae</taxon>
        <taxon>Serpentinimonas</taxon>
    </lineage>
</organism>
<accession>A0A060NYE0</accession>
<protein>
    <submittedName>
        <fullName evidence="1">2-keto-4-pentenoate hydratase</fullName>
    </submittedName>
</protein>
<sequence>MLIDDAAIARVAAEIDRRRIAAGEQPRVWKIGFTNCTIWPRYGVHEPIWARVWDSTLALLDGGQAVG</sequence>
<evidence type="ECO:0000313" key="2">
    <source>
        <dbReference type="Proteomes" id="UP000066014"/>
    </source>
</evidence>
<gene>
    <name evidence="1" type="ORF">SMCB_1651</name>
</gene>
<dbReference type="Proteomes" id="UP000066014">
    <property type="component" value="Chromosome"/>
</dbReference>
<dbReference type="AlphaFoldDB" id="A0A060NYE0"/>
<dbReference type="OrthoDB" id="9792137at2"/>
<dbReference type="KEGG" id="cbab:SMCB_1651"/>
<dbReference type="STRING" id="1458426.SMCB_1651"/>
<dbReference type="HOGENOM" id="CLU_2805073_0_0_4"/>
<keyword evidence="2" id="KW-1185">Reference proteome</keyword>
<dbReference type="InterPro" id="IPR036663">
    <property type="entry name" value="Fumarylacetoacetase_C_sf"/>
</dbReference>
<evidence type="ECO:0000313" key="1">
    <source>
        <dbReference type="EMBL" id="BAO83879.1"/>
    </source>
</evidence>
<reference evidence="1 2" key="1">
    <citation type="journal article" date="2014" name="Nat. Commun.">
        <title>Physiological and genomic features of highly alkaliphilic hydrogen-utilizing Betaproteobacteria from a continental serpentinizing site.</title>
        <authorList>
            <person name="Suzuki S."/>
            <person name="Kuenen J.G."/>
            <person name="Schipper K."/>
            <person name="van der Velde S."/>
            <person name="Ishii S."/>
            <person name="Wu A."/>
            <person name="Sorokin D.Y."/>
            <person name="Tenney A."/>
            <person name="Meng X.Y."/>
            <person name="Morrill P.L."/>
            <person name="Kamagata Y."/>
            <person name="Muyzer G."/>
            <person name="Nealson K.H."/>
        </authorList>
    </citation>
    <scope>NUCLEOTIDE SEQUENCE [LARGE SCALE GENOMIC DNA]</scope>
    <source>
        <strain evidence="1 2">B1</strain>
    </source>
</reference>
<dbReference type="EMBL" id="AP014569">
    <property type="protein sequence ID" value="BAO83879.1"/>
    <property type="molecule type" value="Genomic_DNA"/>
</dbReference>
<proteinExistence type="predicted"/>
<dbReference type="GO" id="GO:0003824">
    <property type="term" value="F:catalytic activity"/>
    <property type="evidence" value="ECO:0007669"/>
    <property type="project" value="InterPro"/>
</dbReference>
<dbReference type="Gene3D" id="3.90.850.10">
    <property type="entry name" value="Fumarylacetoacetase-like, C-terminal domain"/>
    <property type="match status" value="1"/>
</dbReference>